<dbReference type="Gene3D" id="3.30.200.20">
    <property type="entry name" value="Phosphorylase Kinase, domain 1"/>
    <property type="match status" value="1"/>
</dbReference>
<dbReference type="CDD" id="cd14014">
    <property type="entry name" value="STKc_PknB_like"/>
    <property type="match status" value="1"/>
</dbReference>
<dbReference type="RefSeq" id="WP_346106373.1">
    <property type="nucleotide sequence ID" value="NZ_BAAAMU010000024.1"/>
</dbReference>
<feature type="domain" description="Protein kinase" evidence="5">
    <location>
        <begin position="17"/>
        <end position="267"/>
    </location>
</feature>
<evidence type="ECO:0000256" key="1">
    <source>
        <dbReference type="ARBA" id="ARBA00022741"/>
    </source>
</evidence>
<dbReference type="InterPro" id="IPR017441">
    <property type="entry name" value="Protein_kinase_ATP_BS"/>
</dbReference>
<feature type="region of interest" description="Disordered" evidence="4">
    <location>
        <begin position="268"/>
        <end position="322"/>
    </location>
</feature>
<feature type="region of interest" description="Disordered" evidence="4">
    <location>
        <begin position="618"/>
        <end position="658"/>
    </location>
</feature>
<feature type="region of interest" description="Disordered" evidence="4">
    <location>
        <begin position="676"/>
        <end position="698"/>
    </location>
</feature>
<comment type="caution">
    <text evidence="6">The sequence shown here is derived from an EMBL/GenBank/DDBJ whole genome shotgun (WGS) entry which is preliminary data.</text>
</comment>
<keyword evidence="2 3" id="KW-0067">ATP-binding</keyword>
<feature type="compositionally biased region" description="Low complexity" evidence="4">
    <location>
        <begin position="360"/>
        <end position="384"/>
    </location>
</feature>
<organism evidence="6 7">
    <name type="scientific">Nonomuraea maheshkhaliensis</name>
    <dbReference type="NCBI Taxonomy" id="419590"/>
    <lineage>
        <taxon>Bacteria</taxon>
        <taxon>Bacillati</taxon>
        <taxon>Actinomycetota</taxon>
        <taxon>Actinomycetes</taxon>
        <taxon>Streptosporangiales</taxon>
        <taxon>Streptosporangiaceae</taxon>
        <taxon>Nonomuraea</taxon>
    </lineage>
</organism>
<dbReference type="SUPFAM" id="SSF56112">
    <property type="entry name" value="Protein kinase-like (PK-like)"/>
    <property type="match status" value="1"/>
</dbReference>
<evidence type="ECO:0000313" key="7">
    <source>
        <dbReference type="Proteomes" id="UP001500064"/>
    </source>
</evidence>
<dbReference type="Gene3D" id="1.10.510.10">
    <property type="entry name" value="Transferase(Phosphotransferase) domain 1"/>
    <property type="match status" value="1"/>
</dbReference>
<dbReference type="SUPFAM" id="SSF51989">
    <property type="entry name" value="Glycosyl hydrolases family 6, cellulases"/>
    <property type="match status" value="1"/>
</dbReference>
<dbReference type="InterPro" id="IPR016288">
    <property type="entry name" value="Beta_cellobiohydrolase"/>
</dbReference>
<dbReference type="PROSITE" id="PS00108">
    <property type="entry name" value="PROTEIN_KINASE_ST"/>
    <property type="match status" value="1"/>
</dbReference>
<feature type="binding site" evidence="3">
    <location>
        <position position="45"/>
    </location>
    <ligand>
        <name>ATP</name>
        <dbReference type="ChEBI" id="CHEBI:30616"/>
    </ligand>
</feature>
<dbReference type="PROSITE" id="PS00107">
    <property type="entry name" value="PROTEIN_KINASE_ATP"/>
    <property type="match status" value="1"/>
</dbReference>
<dbReference type="PRINTS" id="PR00733">
    <property type="entry name" value="GLHYDRLASE6"/>
</dbReference>
<dbReference type="InterPro" id="IPR036434">
    <property type="entry name" value="Beta_cellobiohydrolase_sf"/>
</dbReference>
<feature type="compositionally biased region" description="Basic and acidic residues" evidence="4">
    <location>
        <begin position="680"/>
        <end position="694"/>
    </location>
</feature>
<dbReference type="PROSITE" id="PS50011">
    <property type="entry name" value="PROTEIN_KINASE_DOM"/>
    <property type="match status" value="1"/>
</dbReference>
<evidence type="ECO:0000313" key="6">
    <source>
        <dbReference type="EMBL" id="GAA1637104.1"/>
    </source>
</evidence>
<dbReference type="Gene3D" id="3.20.20.40">
    <property type="entry name" value="1, 4-beta cellobiohydrolase"/>
    <property type="match status" value="1"/>
</dbReference>
<accession>A0ABP4R5N9</accession>
<dbReference type="InterPro" id="IPR000719">
    <property type="entry name" value="Prot_kinase_dom"/>
</dbReference>
<dbReference type="PANTHER" id="PTHR34876">
    <property type="match status" value="1"/>
</dbReference>
<dbReference type="InterPro" id="IPR008271">
    <property type="entry name" value="Ser/Thr_kinase_AS"/>
</dbReference>
<evidence type="ECO:0000256" key="4">
    <source>
        <dbReference type="SAM" id="MobiDB-lite"/>
    </source>
</evidence>
<proteinExistence type="predicted"/>
<dbReference type="Proteomes" id="UP001500064">
    <property type="component" value="Unassembled WGS sequence"/>
</dbReference>
<evidence type="ECO:0000256" key="2">
    <source>
        <dbReference type="ARBA" id="ARBA00022840"/>
    </source>
</evidence>
<keyword evidence="7" id="KW-1185">Reference proteome</keyword>
<dbReference type="PANTHER" id="PTHR34876:SF4">
    <property type="entry name" value="1,4-BETA-D-GLUCAN CELLOBIOHYDROLASE C-RELATED"/>
    <property type="match status" value="1"/>
</dbReference>
<dbReference type="Pfam" id="PF00069">
    <property type="entry name" value="Pkinase"/>
    <property type="match status" value="1"/>
</dbReference>
<reference evidence="7" key="1">
    <citation type="journal article" date="2019" name="Int. J. Syst. Evol. Microbiol.">
        <title>The Global Catalogue of Microorganisms (GCM) 10K type strain sequencing project: providing services to taxonomists for standard genome sequencing and annotation.</title>
        <authorList>
            <consortium name="The Broad Institute Genomics Platform"/>
            <consortium name="The Broad Institute Genome Sequencing Center for Infectious Disease"/>
            <person name="Wu L."/>
            <person name="Ma J."/>
        </authorList>
    </citation>
    <scope>NUCLEOTIDE SEQUENCE [LARGE SCALE GENOMIC DNA]</scope>
    <source>
        <strain evidence="7">JCM 13929</strain>
    </source>
</reference>
<dbReference type="SMART" id="SM00220">
    <property type="entry name" value="S_TKc"/>
    <property type="match status" value="1"/>
</dbReference>
<sequence length="721" mass="75314">MTVQALRDEDPRQAGPYTLLGRLGEGGMGVVYLGRGPDGTRVAVKLIHARMDAHSDFRRRFAREVEAAKRVARFCTAPVLDADVEGETAYLVTEYVEGPSLADAVHESGSLKGSALDGLAAAMAMALHAIHGAGVVHRDLKPSNVLLSQVGPKVIDFGIARLAGAEVSSAIVGTPSYMSPEQVSGSAIGPASDVFSWGCTVAFAAGGVPPFGSGSIPTILLRIVNEPPELHGLSGPLRELVLASLTKNPGRRPTAQELMDRLSAANITAAGPEPGSSGPEPTSSVSATPAPGSDATGPTPSQDAGATPPPAAPATEPPASSPVRRRLLVAGTAVVLAVAGVSAAVVLRDRGSSAARTTPAVQTEPAVQTTTATTGTPQPPATRQNPLRATDNATFYAPDEPNASRQAELWKKDRPQDAALMRKLAAVPYAIRLGEPEVRAKVDDTITNARQEGGVPVFLINRMPGSDCRRPAGDAEMRTYQDWISGIARQIGPAPAVVVLEPSSLVKLPGAANCPVPGDDGRRYRDLRQAVRSLKAGPRTAVYLDGGQALYPGTEIMAGRLIGAGVDEADGFIVNTSAYTATGKSVAYGEELSACIAVRLKTKGTDCPKDAGVDPASMPHFAVDTSRNGRGSWRTDKPYKDPQTWCNPPGRGVGERPTTETGAELVDAYLWVARPGTSDGRCRRGTNGEKDPERGVVSPEAGQWWDVLALERAKNASPALR</sequence>
<name>A0ABP4R5N9_9ACTN</name>
<evidence type="ECO:0000259" key="5">
    <source>
        <dbReference type="PROSITE" id="PS50011"/>
    </source>
</evidence>
<evidence type="ECO:0000256" key="3">
    <source>
        <dbReference type="PROSITE-ProRule" id="PRU10141"/>
    </source>
</evidence>
<dbReference type="Pfam" id="PF01341">
    <property type="entry name" value="Glyco_hydro_6"/>
    <property type="match status" value="1"/>
</dbReference>
<feature type="region of interest" description="Disordered" evidence="4">
    <location>
        <begin position="350"/>
        <end position="387"/>
    </location>
</feature>
<protein>
    <recommendedName>
        <fullName evidence="5">Protein kinase domain-containing protein</fullName>
    </recommendedName>
</protein>
<gene>
    <name evidence="6" type="ORF">GCM10009733_037780</name>
</gene>
<keyword evidence="1 3" id="KW-0547">Nucleotide-binding</keyword>
<feature type="compositionally biased region" description="Low complexity" evidence="4">
    <location>
        <begin position="268"/>
        <end position="284"/>
    </location>
</feature>
<dbReference type="EMBL" id="BAAAMU010000024">
    <property type="protein sequence ID" value="GAA1637104.1"/>
    <property type="molecule type" value="Genomic_DNA"/>
</dbReference>
<dbReference type="InterPro" id="IPR011009">
    <property type="entry name" value="Kinase-like_dom_sf"/>
</dbReference>
<feature type="compositionally biased region" description="Pro residues" evidence="4">
    <location>
        <begin position="307"/>
        <end position="320"/>
    </location>
</feature>